<dbReference type="GO" id="GO:0000160">
    <property type="term" value="P:phosphorelay signal transduction system"/>
    <property type="evidence" value="ECO:0007669"/>
    <property type="project" value="UniProtKB-KW"/>
</dbReference>
<dbReference type="InterPro" id="IPR005467">
    <property type="entry name" value="His_kinase_dom"/>
</dbReference>
<keyword evidence="3" id="KW-0597">Phosphoprotein</keyword>
<keyword evidence="6" id="KW-0902">Two-component regulatory system</keyword>
<evidence type="ECO:0000256" key="2">
    <source>
        <dbReference type="ARBA" id="ARBA00012438"/>
    </source>
</evidence>
<protein>
    <recommendedName>
        <fullName evidence="2">histidine kinase</fullName>
        <ecNumber evidence="2">2.7.13.3</ecNumber>
    </recommendedName>
</protein>
<proteinExistence type="predicted"/>
<keyword evidence="4 8" id="KW-0808">Transferase</keyword>
<sequence length="87" mass="9477">MGNLLDNAYNASLRQPQGSKQIECLINSDGQEVIIEIADQGCGIDEALRDRIFERGVTSSASKDHGIGLWLVRSYVEQAGGSIGRRK</sequence>
<evidence type="ECO:0000256" key="5">
    <source>
        <dbReference type="ARBA" id="ARBA00022777"/>
    </source>
</evidence>
<evidence type="ECO:0000256" key="3">
    <source>
        <dbReference type="ARBA" id="ARBA00022553"/>
    </source>
</evidence>
<reference evidence="8 9" key="1">
    <citation type="submission" date="2018-06" db="EMBL/GenBank/DDBJ databases">
        <authorList>
            <consortium name="Pathogen Informatics"/>
            <person name="Doyle S."/>
        </authorList>
    </citation>
    <scope>NUCLEOTIDE SEQUENCE [LARGE SCALE GENOMIC DNA]</scope>
    <source>
        <strain evidence="8 9">NCTC8849</strain>
    </source>
</reference>
<evidence type="ECO:0000313" key="9">
    <source>
        <dbReference type="Proteomes" id="UP000254799"/>
    </source>
</evidence>
<dbReference type="Proteomes" id="UP000254799">
    <property type="component" value="Unassembled WGS sequence"/>
</dbReference>
<name>A0A377WGW1_KLEPN</name>
<dbReference type="EC" id="2.7.13.3" evidence="2"/>
<dbReference type="InterPro" id="IPR004358">
    <property type="entry name" value="Sig_transdc_His_kin-like_C"/>
</dbReference>
<dbReference type="CDD" id="cd16915">
    <property type="entry name" value="HATPase_DpiB-CitA-like"/>
    <property type="match status" value="1"/>
</dbReference>
<dbReference type="PANTHER" id="PTHR43711">
    <property type="entry name" value="TWO-COMPONENT HISTIDINE KINASE"/>
    <property type="match status" value="1"/>
</dbReference>
<dbReference type="PROSITE" id="PS50109">
    <property type="entry name" value="HIS_KIN"/>
    <property type="match status" value="1"/>
</dbReference>
<dbReference type="InterPro" id="IPR003594">
    <property type="entry name" value="HATPase_dom"/>
</dbReference>
<dbReference type="SUPFAM" id="SSF55874">
    <property type="entry name" value="ATPase domain of HSP90 chaperone/DNA topoisomerase II/histidine kinase"/>
    <property type="match status" value="1"/>
</dbReference>
<dbReference type="InterPro" id="IPR050736">
    <property type="entry name" value="Sensor_HK_Regulatory"/>
</dbReference>
<dbReference type="SMART" id="SM00387">
    <property type="entry name" value="HATPase_c"/>
    <property type="match status" value="1"/>
</dbReference>
<dbReference type="GO" id="GO:0004673">
    <property type="term" value="F:protein histidine kinase activity"/>
    <property type="evidence" value="ECO:0007669"/>
    <property type="project" value="UniProtKB-EC"/>
</dbReference>
<evidence type="ECO:0000256" key="1">
    <source>
        <dbReference type="ARBA" id="ARBA00000085"/>
    </source>
</evidence>
<organism evidence="8 9">
    <name type="scientific">Klebsiella pneumoniae</name>
    <dbReference type="NCBI Taxonomy" id="573"/>
    <lineage>
        <taxon>Bacteria</taxon>
        <taxon>Pseudomonadati</taxon>
        <taxon>Pseudomonadota</taxon>
        <taxon>Gammaproteobacteria</taxon>
        <taxon>Enterobacterales</taxon>
        <taxon>Enterobacteriaceae</taxon>
        <taxon>Klebsiella/Raoultella group</taxon>
        <taxon>Klebsiella</taxon>
        <taxon>Klebsiella pneumoniae complex</taxon>
    </lineage>
</organism>
<evidence type="ECO:0000256" key="4">
    <source>
        <dbReference type="ARBA" id="ARBA00022679"/>
    </source>
</evidence>
<dbReference type="InterPro" id="IPR036890">
    <property type="entry name" value="HATPase_C_sf"/>
</dbReference>
<feature type="domain" description="Histidine kinase" evidence="7">
    <location>
        <begin position="1"/>
        <end position="87"/>
    </location>
</feature>
<gene>
    <name evidence="8" type="primary">citA_1</name>
    <name evidence="8" type="ORF">NCTC8849_00962</name>
</gene>
<dbReference type="Pfam" id="PF02518">
    <property type="entry name" value="HATPase_c"/>
    <property type="match status" value="1"/>
</dbReference>
<dbReference type="AlphaFoldDB" id="A0A377WGW1"/>
<dbReference type="PANTHER" id="PTHR43711:SF1">
    <property type="entry name" value="HISTIDINE KINASE 1"/>
    <property type="match status" value="1"/>
</dbReference>
<dbReference type="PRINTS" id="PR00344">
    <property type="entry name" value="BCTRLSENSOR"/>
</dbReference>
<dbReference type="EMBL" id="UGLC01000002">
    <property type="protein sequence ID" value="STT52428.1"/>
    <property type="molecule type" value="Genomic_DNA"/>
</dbReference>
<evidence type="ECO:0000256" key="6">
    <source>
        <dbReference type="ARBA" id="ARBA00023012"/>
    </source>
</evidence>
<evidence type="ECO:0000313" key="8">
    <source>
        <dbReference type="EMBL" id="STT52428.1"/>
    </source>
</evidence>
<keyword evidence="5 8" id="KW-0418">Kinase</keyword>
<evidence type="ECO:0000259" key="7">
    <source>
        <dbReference type="PROSITE" id="PS50109"/>
    </source>
</evidence>
<comment type="catalytic activity">
    <reaction evidence="1">
        <text>ATP + protein L-histidine = ADP + protein N-phospho-L-histidine.</text>
        <dbReference type="EC" id="2.7.13.3"/>
    </reaction>
</comment>
<accession>A0A377WGW1</accession>
<dbReference type="Gene3D" id="3.30.565.10">
    <property type="entry name" value="Histidine kinase-like ATPase, C-terminal domain"/>
    <property type="match status" value="1"/>
</dbReference>